<organism evidence="1 2">
    <name type="scientific">Halobacillus campisalis</name>
    <dbReference type="NCBI Taxonomy" id="435909"/>
    <lineage>
        <taxon>Bacteria</taxon>
        <taxon>Bacillati</taxon>
        <taxon>Bacillota</taxon>
        <taxon>Bacilli</taxon>
        <taxon>Bacillales</taxon>
        <taxon>Bacillaceae</taxon>
        <taxon>Halobacillus</taxon>
    </lineage>
</organism>
<name>A0ABW2K6P4_9BACI</name>
<evidence type="ECO:0000313" key="2">
    <source>
        <dbReference type="Proteomes" id="UP001596494"/>
    </source>
</evidence>
<gene>
    <name evidence="1" type="ORF">ACFQMN_10875</name>
</gene>
<dbReference type="Proteomes" id="UP001596494">
    <property type="component" value="Unassembled WGS sequence"/>
</dbReference>
<dbReference type="RefSeq" id="WP_289216482.1">
    <property type="nucleotide sequence ID" value="NZ_JAPVRC010000006.1"/>
</dbReference>
<protein>
    <submittedName>
        <fullName evidence="1">Uncharacterized protein</fullName>
    </submittedName>
</protein>
<keyword evidence="2" id="KW-1185">Reference proteome</keyword>
<reference evidence="2" key="1">
    <citation type="journal article" date="2019" name="Int. J. Syst. Evol. Microbiol.">
        <title>The Global Catalogue of Microorganisms (GCM) 10K type strain sequencing project: providing services to taxonomists for standard genome sequencing and annotation.</title>
        <authorList>
            <consortium name="The Broad Institute Genomics Platform"/>
            <consortium name="The Broad Institute Genome Sequencing Center for Infectious Disease"/>
            <person name="Wu L."/>
            <person name="Ma J."/>
        </authorList>
    </citation>
    <scope>NUCLEOTIDE SEQUENCE [LARGE SCALE GENOMIC DNA]</scope>
    <source>
        <strain evidence="2">CCUG 73951</strain>
    </source>
</reference>
<proteinExistence type="predicted"/>
<comment type="caution">
    <text evidence="1">The sequence shown here is derived from an EMBL/GenBank/DDBJ whole genome shotgun (WGS) entry which is preliminary data.</text>
</comment>
<sequence length="71" mass="8647">MTMNPMDDFLYHLKRYMEYTTEMRSSYEHLTAQEKEMIVESHPDGNSPEVISKQVYQWHDNLFKRMGKDQE</sequence>
<accession>A0ABW2K6P4</accession>
<dbReference type="EMBL" id="JBHTBY010000008">
    <property type="protein sequence ID" value="MFC7321387.1"/>
    <property type="molecule type" value="Genomic_DNA"/>
</dbReference>
<evidence type="ECO:0000313" key="1">
    <source>
        <dbReference type="EMBL" id="MFC7321387.1"/>
    </source>
</evidence>